<dbReference type="SUPFAM" id="SSF53474">
    <property type="entry name" value="alpha/beta-Hydrolases"/>
    <property type="match status" value="1"/>
</dbReference>
<evidence type="ECO:0000259" key="3">
    <source>
        <dbReference type="Pfam" id="PF20434"/>
    </source>
</evidence>
<keyword evidence="2" id="KW-1133">Transmembrane helix</keyword>
<evidence type="ECO:0000313" key="4">
    <source>
        <dbReference type="EMBL" id="RUR85732.1"/>
    </source>
</evidence>
<dbReference type="STRING" id="211165.GCA_000317285_06095"/>
<feature type="transmembrane region" description="Helical" evidence="2">
    <location>
        <begin position="41"/>
        <end position="63"/>
    </location>
</feature>
<dbReference type="PANTHER" id="PTHR48081">
    <property type="entry name" value="AB HYDROLASE SUPERFAMILY PROTEIN C4A8.06C"/>
    <property type="match status" value="1"/>
</dbReference>
<dbReference type="InterPro" id="IPR029058">
    <property type="entry name" value="AB_hydrolase_fold"/>
</dbReference>
<dbReference type="RefSeq" id="WP_016878100.1">
    <property type="nucleotide sequence ID" value="NZ_AJLN01000141.1"/>
</dbReference>
<evidence type="ECO:0000256" key="2">
    <source>
        <dbReference type="SAM" id="Phobius"/>
    </source>
</evidence>
<keyword evidence="2" id="KW-0812">Transmembrane</keyword>
<dbReference type="EMBL" id="RSCJ01000002">
    <property type="protein sequence ID" value="RUR85732.1"/>
    <property type="molecule type" value="Genomic_DNA"/>
</dbReference>
<dbReference type="AlphaFoldDB" id="A0A433NPI2"/>
<feature type="transmembrane region" description="Helical" evidence="2">
    <location>
        <begin position="107"/>
        <end position="128"/>
    </location>
</feature>
<keyword evidence="5" id="KW-1185">Reference proteome</keyword>
<reference evidence="4 5" key="1">
    <citation type="journal article" date="2019" name="Genome Biol. Evol.">
        <title>Day and night: Metabolic profiles and evolutionary relationships of six axenic non-marine cyanobacteria.</title>
        <authorList>
            <person name="Will S.E."/>
            <person name="Henke P."/>
            <person name="Boedeker C."/>
            <person name="Huang S."/>
            <person name="Brinkmann H."/>
            <person name="Rohde M."/>
            <person name="Jarek M."/>
            <person name="Friedl T."/>
            <person name="Seufert S."/>
            <person name="Schumacher M."/>
            <person name="Overmann J."/>
            <person name="Neumann-Schaal M."/>
            <person name="Petersen J."/>
        </authorList>
    </citation>
    <scope>NUCLEOTIDE SEQUENCE [LARGE SCALE GENOMIC DNA]</scope>
    <source>
        <strain evidence="4 5">PCC 6912</strain>
    </source>
</reference>
<dbReference type="Gene3D" id="3.40.50.1820">
    <property type="entry name" value="alpha/beta hydrolase"/>
    <property type="match status" value="1"/>
</dbReference>
<keyword evidence="1" id="KW-0378">Hydrolase</keyword>
<dbReference type="OrthoDB" id="24847at2"/>
<gene>
    <name evidence="4" type="ORF">PCC6912_05570</name>
</gene>
<proteinExistence type="predicted"/>
<protein>
    <recommendedName>
        <fullName evidence="3">BD-FAE-like domain-containing protein</fullName>
    </recommendedName>
</protein>
<evidence type="ECO:0000313" key="5">
    <source>
        <dbReference type="Proteomes" id="UP000268857"/>
    </source>
</evidence>
<dbReference type="Pfam" id="PF20434">
    <property type="entry name" value="BD-FAE"/>
    <property type="match status" value="1"/>
</dbReference>
<accession>A0A433NPI2</accession>
<feature type="transmembrane region" description="Helical" evidence="2">
    <location>
        <begin position="83"/>
        <end position="100"/>
    </location>
</feature>
<dbReference type="GO" id="GO:0016787">
    <property type="term" value="F:hydrolase activity"/>
    <property type="evidence" value="ECO:0007669"/>
    <property type="project" value="UniProtKB-KW"/>
</dbReference>
<dbReference type="InterPro" id="IPR050300">
    <property type="entry name" value="GDXG_lipolytic_enzyme"/>
</dbReference>
<comment type="caution">
    <text evidence="4">The sequence shown here is derived from an EMBL/GenBank/DDBJ whole genome shotgun (WGS) entry which is preliminary data.</text>
</comment>
<organism evidence="4 5">
    <name type="scientific">Chlorogloeopsis fritschii PCC 6912</name>
    <dbReference type="NCBI Taxonomy" id="211165"/>
    <lineage>
        <taxon>Bacteria</taxon>
        <taxon>Bacillati</taxon>
        <taxon>Cyanobacteriota</taxon>
        <taxon>Cyanophyceae</taxon>
        <taxon>Nostocales</taxon>
        <taxon>Chlorogloeopsidaceae</taxon>
        <taxon>Chlorogloeopsis</taxon>
    </lineage>
</organism>
<feature type="domain" description="BD-FAE-like" evidence="3">
    <location>
        <begin position="194"/>
        <end position="388"/>
    </location>
</feature>
<evidence type="ECO:0000256" key="1">
    <source>
        <dbReference type="ARBA" id="ARBA00022801"/>
    </source>
</evidence>
<name>A0A433NPI2_CHLFR</name>
<dbReference type="Proteomes" id="UP000268857">
    <property type="component" value="Unassembled WGS sequence"/>
</dbReference>
<dbReference type="InterPro" id="IPR049492">
    <property type="entry name" value="BD-FAE-like_dom"/>
</dbReference>
<sequence>MQLVLTDFSFAAFESYFLASTDPYVHLLFYFHMIMFSKPKLFLSFLILVLSVSGLFLSAWIIVPAPNMSLLVLGVGAPEVSPWLFILNLVSLVFAFFYIRRHQLKRLAFIFSLLGLLICSWVLINIPITQMQMTKAMEQGLGADYLKQVPLKVSANMQPYPFMLVNTFRGIPLSKIRHKSDILFATPQGVPLKMEIYQPPKVGKYPALIVMYGGAWQSGNPRANSEFNQYMAARGYTVFAIDYRHAPEHRFPAQLEDVLTAINFIRQYAAEYEADPERMVLLGRSAGAHLAMLAAYQPDAPPIRAVVNYYGPVNLIEGYNEPPFPDPINTRAVLKTFIGGSPQEFPNQYQIASPINYATRPVPPTLLIYGSRDHLVQVRFGRQMYERLHKSGNTAILLEIPWAEHAFDAVFNGVSNQLALYYTERFLAWAMFRQ</sequence>
<keyword evidence="2" id="KW-0472">Membrane</keyword>